<feature type="compositionally biased region" description="Basic and acidic residues" evidence="1">
    <location>
        <begin position="257"/>
        <end position="277"/>
    </location>
</feature>
<feature type="region of interest" description="Disordered" evidence="1">
    <location>
        <begin position="1"/>
        <end position="26"/>
    </location>
</feature>
<feature type="compositionally biased region" description="Basic and acidic residues" evidence="1">
    <location>
        <begin position="1"/>
        <end position="15"/>
    </location>
</feature>
<dbReference type="AlphaFoldDB" id="A0A1V4GZJ1"/>
<dbReference type="EMBL" id="MXAN01000033">
    <property type="protein sequence ID" value="OPH37741.1"/>
    <property type="molecule type" value="Genomic_DNA"/>
</dbReference>
<name>A0A1V4GZJ1_MORLA</name>
<proteinExistence type="predicted"/>
<dbReference type="RefSeq" id="WP_062498611.1">
    <property type="nucleotide sequence ID" value="NZ_MXAN01000033.1"/>
</dbReference>
<evidence type="ECO:0000313" key="3">
    <source>
        <dbReference type="Proteomes" id="UP000191025"/>
    </source>
</evidence>
<dbReference type="Proteomes" id="UP000191025">
    <property type="component" value="Unassembled WGS sequence"/>
</dbReference>
<comment type="caution">
    <text evidence="2">The sequence shown here is derived from an EMBL/GenBank/DDBJ whole genome shotgun (WGS) entry which is preliminary data.</text>
</comment>
<protein>
    <submittedName>
        <fullName evidence="2">Uncharacterized protein</fullName>
    </submittedName>
</protein>
<accession>A0A1V4GZJ1</accession>
<sequence>MDENKGQLEGEKESGDGMYNMGGVTQGVGKTRQKECRQAGVSPNDCSAYILARSGDRAQNIASILLPTTKEEVAFTVATAGGDYVLKVAGKAGVKVIRYFKSKKELDEAVAKAKRVSRTDTRAGHEPDNDLLSNPVSGRREYYNFNLMSKTEAEEIAAKISVRSPIKVPHNATTKIEQKAAGYAQIKYTWVKDGVKYESRWHTRTPGAPANQTNSWVVTRKIQGSRTQKAGDTEYLLSNGQWVSESKWNNALKLRKQGKETRDSRDILDRGHIKDVE</sequence>
<evidence type="ECO:0000256" key="1">
    <source>
        <dbReference type="SAM" id="MobiDB-lite"/>
    </source>
</evidence>
<organism evidence="2 3">
    <name type="scientific">Moraxella lacunata</name>
    <dbReference type="NCBI Taxonomy" id="477"/>
    <lineage>
        <taxon>Bacteria</taxon>
        <taxon>Pseudomonadati</taxon>
        <taxon>Pseudomonadota</taxon>
        <taxon>Gammaproteobacteria</taxon>
        <taxon>Moraxellales</taxon>
        <taxon>Moraxellaceae</taxon>
        <taxon>Moraxella</taxon>
    </lineage>
</organism>
<reference evidence="3" key="1">
    <citation type="submission" date="2017-03" db="EMBL/GenBank/DDBJ databases">
        <title>Draft genome sequence of Moraxella equi CCUG 4950T type strain.</title>
        <authorList>
            <person name="Salva-Serra F."/>
            <person name="Engstrom-Jakobsson H."/>
            <person name="Thorell K."/>
            <person name="Jaen-Luchoro D."/>
            <person name="Gonzales-Siles L."/>
            <person name="Karlsson R."/>
            <person name="Yazdan S."/>
            <person name="Boulund F."/>
            <person name="Johnning A."/>
            <person name="Engstrand L."/>
            <person name="Kristiansson E."/>
            <person name="Moore E."/>
        </authorList>
    </citation>
    <scope>NUCLEOTIDE SEQUENCE [LARGE SCALE GENOMIC DNA]</scope>
    <source>
        <strain evidence="3">CCUG 4441</strain>
    </source>
</reference>
<evidence type="ECO:0000313" key="2">
    <source>
        <dbReference type="EMBL" id="OPH37741.1"/>
    </source>
</evidence>
<gene>
    <name evidence="2" type="ORF">B5J94_05120</name>
</gene>
<feature type="region of interest" description="Disordered" evidence="1">
    <location>
        <begin position="255"/>
        <end position="277"/>
    </location>
</feature>